<organism evidence="1 2">
    <name type="scientific">Blattamonas nauphoetae</name>
    <dbReference type="NCBI Taxonomy" id="2049346"/>
    <lineage>
        <taxon>Eukaryota</taxon>
        <taxon>Metamonada</taxon>
        <taxon>Preaxostyla</taxon>
        <taxon>Oxymonadida</taxon>
        <taxon>Blattamonas</taxon>
    </lineage>
</organism>
<dbReference type="Proteomes" id="UP001281761">
    <property type="component" value="Unassembled WGS sequence"/>
</dbReference>
<keyword evidence="2" id="KW-1185">Reference proteome</keyword>
<sequence>MDCSPFLNWRQVRCSSAHEQAVVFRSLVATLKSQPALDASLEGRAVKFLKYLYPVIQSSADAFLGSFESSSDNSSTSFEQCFVVLISSSSQDITTTTMKLLYDLFLHCSAKNLLLLVKADLISELVITLNLQSLSFTEAVDIHINVMKYIRRSLSLTTPNYLALLGIKDDNEQQAVHETVLKQVVTPSEKYIWHLCVNRYSIVDGELSLTFLDLLAQLIRWEWSKKRGEQRQMGKTMHRMLRTEGIEDVIEKQLQHDQQTRCGGDIVDNLIEWNNEQGMNLPELW</sequence>
<reference evidence="1 2" key="1">
    <citation type="journal article" date="2022" name="bioRxiv">
        <title>Genomics of Preaxostyla Flagellates Illuminates Evolutionary Transitions and the Path Towards Mitochondrial Loss.</title>
        <authorList>
            <person name="Novak L.V.F."/>
            <person name="Treitli S.C."/>
            <person name="Pyrih J."/>
            <person name="Halakuc P."/>
            <person name="Pipaliya S.V."/>
            <person name="Vacek V."/>
            <person name="Brzon O."/>
            <person name="Soukal P."/>
            <person name="Eme L."/>
            <person name="Dacks J.B."/>
            <person name="Karnkowska A."/>
            <person name="Elias M."/>
            <person name="Hampl V."/>
        </authorList>
    </citation>
    <scope>NUCLEOTIDE SEQUENCE [LARGE SCALE GENOMIC DNA]</scope>
    <source>
        <strain evidence="1">NAU3</strain>
        <tissue evidence="1">Gut</tissue>
    </source>
</reference>
<protein>
    <submittedName>
        <fullName evidence="1">Uncharacterized protein</fullName>
    </submittedName>
</protein>
<comment type="caution">
    <text evidence="1">The sequence shown here is derived from an EMBL/GenBank/DDBJ whole genome shotgun (WGS) entry which is preliminary data.</text>
</comment>
<evidence type="ECO:0000313" key="1">
    <source>
        <dbReference type="EMBL" id="KAK2956980.1"/>
    </source>
</evidence>
<gene>
    <name evidence="1" type="ORF">BLNAU_8055</name>
</gene>
<dbReference type="EMBL" id="JARBJD010000050">
    <property type="protein sequence ID" value="KAK2956980.1"/>
    <property type="molecule type" value="Genomic_DNA"/>
</dbReference>
<proteinExistence type="predicted"/>
<name>A0ABQ9XZT3_9EUKA</name>
<accession>A0ABQ9XZT3</accession>
<evidence type="ECO:0000313" key="2">
    <source>
        <dbReference type="Proteomes" id="UP001281761"/>
    </source>
</evidence>